<evidence type="ECO:0000313" key="3">
    <source>
        <dbReference type="Proteomes" id="UP000664521"/>
    </source>
</evidence>
<dbReference type="InterPro" id="IPR050508">
    <property type="entry name" value="Methyltransf_Superfamily"/>
</dbReference>
<proteinExistence type="predicted"/>
<dbReference type="Proteomes" id="UP000664521">
    <property type="component" value="Unassembled WGS sequence"/>
</dbReference>
<dbReference type="OrthoDB" id="416496at2759"/>
<dbReference type="GO" id="GO:0008168">
    <property type="term" value="F:methyltransferase activity"/>
    <property type="evidence" value="ECO:0007669"/>
    <property type="project" value="TreeGrafter"/>
</dbReference>
<reference evidence="2" key="1">
    <citation type="submission" date="2021-03" db="EMBL/GenBank/DDBJ databases">
        <authorList>
            <person name="Tagirdzhanova G."/>
        </authorList>
    </citation>
    <scope>NUCLEOTIDE SEQUENCE</scope>
</reference>
<dbReference type="Gene3D" id="3.40.50.150">
    <property type="entry name" value="Vaccinia Virus protein VP39"/>
    <property type="match status" value="1"/>
</dbReference>
<dbReference type="PANTHER" id="PTHR42912">
    <property type="entry name" value="METHYLTRANSFERASE"/>
    <property type="match status" value="1"/>
</dbReference>
<keyword evidence="3" id="KW-1185">Reference proteome</keyword>
<feature type="compositionally biased region" description="Basic and acidic residues" evidence="1">
    <location>
        <begin position="354"/>
        <end position="364"/>
    </location>
</feature>
<dbReference type="InterPro" id="IPR029063">
    <property type="entry name" value="SAM-dependent_MTases_sf"/>
</dbReference>
<feature type="region of interest" description="Disordered" evidence="1">
    <location>
        <begin position="332"/>
        <end position="381"/>
    </location>
</feature>
<organism evidence="2 3">
    <name type="scientific">Heterodermia speciosa</name>
    <dbReference type="NCBI Taxonomy" id="116794"/>
    <lineage>
        <taxon>Eukaryota</taxon>
        <taxon>Fungi</taxon>
        <taxon>Dikarya</taxon>
        <taxon>Ascomycota</taxon>
        <taxon>Pezizomycotina</taxon>
        <taxon>Lecanoromycetes</taxon>
        <taxon>OSLEUM clade</taxon>
        <taxon>Lecanoromycetidae</taxon>
        <taxon>Caliciales</taxon>
        <taxon>Physciaceae</taxon>
        <taxon>Heterodermia</taxon>
    </lineage>
</organism>
<comment type="caution">
    <text evidence="2">The sequence shown here is derived from an EMBL/GenBank/DDBJ whole genome shotgun (WGS) entry which is preliminary data.</text>
</comment>
<dbReference type="PANTHER" id="PTHR42912:SF83">
    <property type="entry name" value="METHYLTRANSFERASE TYPE 11 DOMAIN-CONTAINING PROTEIN"/>
    <property type="match status" value="1"/>
</dbReference>
<dbReference type="Pfam" id="PF13489">
    <property type="entry name" value="Methyltransf_23"/>
    <property type="match status" value="1"/>
</dbReference>
<evidence type="ECO:0000256" key="1">
    <source>
        <dbReference type="SAM" id="MobiDB-lite"/>
    </source>
</evidence>
<gene>
    <name evidence="2" type="ORF">HETSPECPRED_004071</name>
</gene>
<dbReference type="SUPFAM" id="SSF53335">
    <property type="entry name" value="S-adenosyl-L-methionine-dependent methyltransferases"/>
    <property type="match status" value="1"/>
</dbReference>
<evidence type="ECO:0008006" key="4">
    <source>
        <dbReference type="Google" id="ProtNLM"/>
    </source>
</evidence>
<dbReference type="AlphaFoldDB" id="A0A8H3II74"/>
<dbReference type="EMBL" id="CAJPDS010000024">
    <property type="protein sequence ID" value="CAF9919673.1"/>
    <property type="molecule type" value="Genomic_DNA"/>
</dbReference>
<name>A0A8H3II74_9LECA</name>
<accession>A0A8H3II74</accession>
<feature type="compositionally biased region" description="Basic and acidic residues" evidence="1">
    <location>
        <begin position="332"/>
        <end position="347"/>
    </location>
</feature>
<protein>
    <recommendedName>
        <fullName evidence="4">Methyltransferase OMS1, mitochondrial</fullName>
    </recommendedName>
</protein>
<sequence>MSSKNYFIASGMLLYGVTSYYYSYFSAVREDPATHDLPTQDADLSSTYDNIAPNFDSCVASSEVLGLVNWRRRRLARQARGNVLEVSVGTGRNLKYYKLDYTWKDWYANTQYAELRRRKVEHEAKLKAMSDETEAETPYMPEVDIDLPLNSPWVEERLKAKELTGADVRENANRVNSLTFVDLSAPMVDIARKKFERKYPGYGPVQFFTQSALDTLPSSPITNRVRRQGGYDYILQSMGLCSTPEPVQLLRHLSGLAHPSRGKILLLEHGKSYWGWLNRYLDSTAPRHAKNHGCWYNRDIGKIVEDSGLVMESCKRKHFGTLWIIEARPRRDADGPAKTPIEAEKPAKVLGQSRVEESKGKQDAAEQPETNTNKPGLTSRAWNGLKVVTGIAGLKDYDVGRDKKRSKKDD</sequence>
<evidence type="ECO:0000313" key="2">
    <source>
        <dbReference type="EMBL" id="CAF9919673.1"/>
    </source>
</evidence>